<feature type="binding site" evidence="7">
    <location>
        <position position="421"/>
    </location>
    <ligand>
        <name>Mn(2+)</name>
        <dbReference type="ChEBI" id="CHEBI:29035"/>
        <label>1</label>
    </ligand>
</feature>
<comment type="subcellular location">
    <subcellularLocation>
        <location evidence="1">Cell membrane</location>
        <topology evidence="1">Multi-pass membrane protein</topology>
    </subcellularLocation>
</comment>
<keyword evidence="6" id="KW-0378">Hydrolase</keyword>
<dbReference type="InterPro" id="IPR051319">
    <property type="entry name" value="Oligoribo/pAp-PDE_c-di-AMP_PDE"/>
</dbReference>
<evidence type="ECO:0000256" key="2">
    <source>
        <dbReference type="ARBA" id="ARBA00022475"/>
    </source>
</evidence>
<evidence type="ECO:0000259" key="9">
    <source>
        <dbReference type="PROSITE" id="PS50887"/>
    </source>
</evidence>
<dbReference type="GO" id="GO:0016787">
    <property type="term" value="F:hydrolase activity"/>
    <property type="evidence" value="ECO:0007669"/>
    <property type="project" value="UniProtKB-UniRule"/>
</dbReference>
<dbReference type="EC" id="3.1.4.-" evidence="6"/>
<organism evidence="11 12">
    <name type="scientific">Planococcus antarcticus DSM 14505</name>
    <dbReference type="NCBI Taxonomy" id="1185653"/>
    <lineage>
        <taxon>Bacteria</taxon>
        <taxon>Bacillati</taxon>
        <taxon>Bacillota</taxon>
        <taxon>Bacilli</taxon>
        <taxon>Bacillales</taxon>
        <taxon>Caryophanaceae</taxon>
        <taxon>Planococcus</taxon>
    </lineage>
</organism>
<evidence type="ECO:0000256" key="3">
    <source>
        <dbReference type="ARBA" id="ARBA00022692"/>
    </source>
</evidence>
<feature type="domain" description="GGDEF" evidence="9">
    <location>
        <begin position="174"/>
        <end position="302"/>
    </location>
</feature>
<dbReference type="Pfam" id="PF02272">
    <property type="entry name" value="DHHA1"/>
    <property type="match status" value="1"/>
</dbReference>
<dbReference type="KEGG" id="pana:BBH88_03190"/>
<reference evidence="13" key="2">
    <citation type="submission" date="2016-07" db="EMBL/GenBank/DDBJ databases">
        <authorList>
            <person name="See-Too W.S."/>
        </authorList>
    </citation>
    <scope>NUCLEOTIDE SEQUENCE [LARGE SCALE GENOMIC DNA]</scope>
    <source>
        <strain evidence="13">DSM 14505</strain>
    </source>
</reference>
<dbReference type="Proteomes" id="UP000004725">
    <property type="component" value="Unassembled WGS sequence"/>
</dbReference>
<keyword evidence="5 6" id="KW-0472">Membrane</keyword>
<keyword evidence="7" id="KW-0479">Metal-binding</keyword>
<dbReference type="InterPro" id="IPR014528">
    <property type="entry name" value="GdpP/PdeA"/>
</dbReference>
<gene>
    <name evidence="11" type="ORF">A1A1_13017</name>
    <name evidence="10" type="ORF">BBH88_03190</name>
</gene>
<dbReference type="PIRSF" id="PIRSF026583">
    <property type="entry name" value="YybT"/>
    <property type="match status" value="1"/>
</dbReference>
<dbReference type="SUPFAM" id="SSF64182">
    <property type="entry name" value="DHH phosphoesterases"/>
    <property type="match status" value="1"/>
</dbReference>
<evidence type="ECO:0000313" key="11">
    <source>
        <dbReference type="EMBL" id="EIM06032.1"/>
    </source>
</evidence>
<dbReference type="Pfam" id="PF24898">
    <property type="entry name" value="GGDEF_GdpP"/>
    <property type="match status" value="1"/>
</dbReference>
<dbReference type="Pfam" id="PF21370">
    <property type="entry name" value="PAS_GdpP"/>
    <property type="match status" value="1"/>
</dbReference>
<keyword evidence="13" id="KW-1185">Reference proteome</keyword>
<dbReference type="GO" id="GO:0003676">
    <property type="term" value="F:nucleic acid binding"/>
    <property type="evidence" value="ECO:0007669"/>
    <property type="project" value="UniProtKB-UniRule"/>
</dbReference>
<evidence type="ECO:0000256" key="5">
    <source>
        <dbReference type="ARBA" id="ARBA00023136"/>
    </source>
</evidence>
<dbReference type="Gene3D" id="3.10.310.30">
    <property type="match status" value="1"/>
</dbReference>
<keyword evidence="4 8" id="KW-1133">Transmembrane helix</keyword>
<dbReference type="EMBL" id="AJYB01000042">
    <property type="protein sequence ID" value="EIM06032.1"/>
    <property type="molecule type" value="Genomic_DNA"/>
</dbReference>
<comment type="cofactor">
    <cofactor evidence="7">
        <name>Mn(2+)</name>
        <dbReference type="ChEBI" id="CHEBI:29035"/>
    </cofactor>
    <text evidence="7">For phosphodiesterase activity, probably binds 2 Mn(2+) per subunit.</text>
</comment>
<reference evidence="10" key="3">
    <citation type="submission" date="2016-10" db="EMBL/GenBank/DDBJ databases">
        <authorList>
            <person name="See-Too W.S."/>
        </authorList>
    </citation>
    <scope>NUCLEOTIDE SEQUENCE</scope>
    <source>
        <strain evidence="10">DSM 14505</strain>
    </source>
</reference>
<dbReference type="PANTHER" id="PTHR47618">
    <property type="entry name" value="BIFUNCTIONAL OLIGORIBONUCLEASE AND PAP PHOSPHATASE NRNA"/>
    <property type="match status" value="1"/>
</dbReference>
<evidence type="ECO:0000313" key="13">
    <source>
        <dbReference type="Proteomes" id="UP000092661"/>
    </source>
</evidence>
<dbReference type="InterPro" id="IPR001667">
    <property type="entry name" value="DDH_dom"/>
</dbReference>
<evidence type="ECO:0000256" key="1">
    <source>
        <dbReference type="ARBA" id="ARBA00004651"/>
    </source>
</evidence>
<dbReference type="InterPro" id="IPR049553">
    <property type="entry name" value="GdpP-like_PAS"/>
</dbReference>
<dbReference type="AlphaFoldDB" id="A0A1C7DDL3"/>
<dbReference type="Pfam" id="PF01368">
    <property type="entry name" value="DHH"/>
    <property type="match status" value="1"/>
</dbReference>
<feature type="binding site" evidence="7">
    <location>
        <position position="350"/>
    </location>
    <ligand>
        <name>Mn(2+)</name>
        <dbReference type="ChEBI" id="CHEBI:29035"/>
        <label>1</label>
    </ligand>
</feature>
<comment type="function">
    <text evidence="6">Has phosphodiesterase (PDE) activity against cyclic-di-AMP (c-di-AMP).</text>
</comment>
<dbReference type="FunFam" id="3.90.1640.10:FF:000002">
    <property type="entry name" value="Cyclic-di-AMP phosphodiesterase"/>
    <property type="match status" value="1"/>
</dbReference>
<evidence type="ECO:0000256" key="6">
    <source>
        <dbReference type="PIRNR" id="PIRNR026583"/>
    </source>
</evidence>
<dbReference type="Proteomes" id="UP000092661">
    <property type="component" value="Chromosome"/>
</dbReference>
<dbReference type="GO" id="GO:0046872">
    <property type="term" value="F:metal ion binding"/>
    <property type="evidence" value="ECO:0007669"/>
    <property type="project" value="UniProtKB-KW"/>
</dbReference>
<feature type="binding site" evidence="7">
    <location>
        <position position="500"/>
    </location>
    <ligand>
        <name>Mn(2+)</name>
        <dbReference type="ChEBI" id="CHEBI:29035"/>
        <label>2</label>
    </ligand>
</feature>
<keyword evidence="7" id="KW-0464">Manganese</keyword>
<dbReference type="OrthoDB" id="9759476at2"/>
<dbReference type="PANTHER" id="PTHR47618:SF2">
    <property type="entry name" value="CYCLIC-DI-AMP PHOSPHODIESTERASE GDPP"/>
    <property type="match status" value="1"/>
</dbReference>
<feature type="binding site" evidence="7">
    <location>
        <position position="346"/>
    </location>
    <ligand>
        <name>Mn(2+)</name>
        <dbReference type="ChEBI" id="CHEBI:29035"/>
        <label>1</label>
    </ligand>
</feature>
<dbReference type="InterPro" id="IPR038763">
    <property type="entry name" value="DHH_sf"/>
</dbReference>
<dbReference type="PROSITE" id="PS50887">
    <property type="entry name" value="GGDEF"/>
    <property type="match status" value="1"/>
</dbReference>
<dbReference type="InterPro" id="IPR003156">
    <property type="entry name" value="DHHA1_dom"/>
</dbReference>
<accession>A0A1C7DDL3</accession>
<keyword evidence="2 6" id="KW-1003">Cell membrane</keyword>
<comment type="similarity">
    <text evidence="6">Belongs to the GdpP/PdeA phosphodiesterase family.</text>
</comment>
<dbReference type="SMART" id="SM00267">
    <property type="entry name" value="GGDEF"/>
    <property type="match status" value="1"/>
</dbReference>
<protein>
    <recommendedName>
        <fullName evidence="6">Cyclic-di-AMP phosphodiesterase</fullName>
        <ecNumber evidence="6">3.1.4.-</ecNumber>
    </recommendedName>
</protein>
<dbReference type="Gene3D" id="3.30.450.20">
    <property type="entry name" value="PAS domain"/>
    <property type="match status" value="1"/>
</dbReference>
<name>A0A1C7DDL3_9BACL</name>
<dbReference type="Gene3D" id="3.90.1640.10">
    <property type="entry name" value="inorganic pyrophosphatase (n-terminal core)"/>
    <property type="match status" value="1"/>
</dbReference>
<feature type="binding site" evidence="7">
    <location>
        <position position="352"/>
    </location>
    <ligand>
        <name>Mn(2+)</name>
        <dbReference type="ChEBI" id="CHEBI:29035"/>
        <label>2</label>
    </ligand>
</feature>
<dbReference type="GO" id="GO:0005886">
    <property type="term" value="C:plasma membrane"/>
    <property type="evidence" value="ECO:0007669"/>
    <property type="project" value="UniProtKB-SubCell"/>
</dbReference>
<reference evidence="11 12" key="1">
    <citation type="journal article" date="2012" name="J. Bacteriol.">
        <title>Genome Sequence of the Antarctic Psychrophile Bacterium Planococcus antarcticus DSM 14505.</title>
        <authorList>
            <person name="Margolles A."/>
            <person name="Gueimonde M."/>
            <person name="Sanchez B."/>
        </authorList>
    </citation>
    <scope>NUCLEOTIDE SEQUENCE [LARGE SCALE GENOMIC DNA]</scope>
    <source>
        <strain evidence="11 12">DSM 14505</strain>
    </source>
</reference>
<evidence type="ECO:0000313" key="12">
    <source>
        <dbReference type="Proteomes" id="UP000004725"/>
    </source>
</evidence>
<dbReference type="eggNOG" id="COG3887">
    <property type="taxonomic scope" value="Bacteria"/>
</dbReference>
<comment type="catalytic activity">
    <reaction evidence="6">
        <text>3',3'-c-di-AMP + H2O = 5'-O-phosphonoadenylyl-(3'-&gt;5')-adenosine + H(+)</text>
        <dbReference type="Rhea" id="RHEA:54420"/>
        <dbReference type="ChEBI" id="CHEBI:15377"/>
        <dbReference type="ChEBI" id="CHEBI:15378"/>
        <dbReference type="ChEBI" id="CHEBI:71500"/>
        <dbReference type="ChEBI" id="CHEBI:138171"/>
    </reaction>
</comment>
<evidence type="ECO:0000256" key="4">
    <source>
        <dbReference type="ARBA" id="ARBA00022989"/>
    </source>
</evidence>
<dbReference type="EMBL" id="CP016534">
    <property type="protein sequence ID" value="ANU09381.1"/>
    <property type="molecule type" value="Genomic_DNA"/>
</dbReference>
<dbReference type="InterPro" id="IPR000160">
    <property type="entry name" value="GGDEF_dom"/>
</dbReference>
<feature type="transmembrane region" description="Helical" evidence="8">
    <location>
        <begin position="12"/>
        <end position="28"/>
    </location>
</feature>
<evidence type="ECO:0000256" key="7">
    <source>
        <dbReference type="PIRSR" id="PIRSR026583-50"/>
    </source>
</evidence>
<proteinExistence type="inferred from homology"/>
<evidence type="ECO:0000256" key="8">
    <source>
        <dbReference type="SAM" id="Phobius"/>
    </source>
</evidence>
<dbReference type="RefSeq" id="WP_006830567.1">
    <property type="nucleotide sequence ID" value="NZ_AJYB01000042.1"/>
</dbReference>
<evidence type="ECO:0000313" key="10">
    <source>
        <dbReference type="EMBL" id="ANU09381.1"/>
    </source>
</evidence>
<feature type="binding site" evidence="7">
    <location>
        <position position="421"/>
    </location>
    <ligand>
        <name>Mn(2+)</name>
        <dbReference type="ChEBI" id="CHEBI:29035"/>
        <label>2</label>
    </ligand>
</feature>
<keyword evidence="3 8" id="KW-0812">Transmembrane</keyword>
<feature type="binding site" evidence="7">
    <location>
        <position position="445"/>
    </location>
    <ligand>
        <name>Mn(2+)</name>
        <dbReference type="ChEBI" id="CHEBI:29035"/>
        <label>2</label>
    </ligand>
</feature>
<sequence length="658" mass="73430">MSAFFRKRKLRYPLIALLALGMAAAILISLWSEWAAGIFTLLFTLAFAMAWVTEKRVYEATEKHIETLSYRMKKVGEEALLEMPIGILLVNEKHNIEWANPYMTSTLKYDTLIGESLYTLSDDFYALVKSEGSKDTTITLGGRKYRVYYKADDRLFYLFDITEQVEIETLYHADRTVIGILFIDNYDELAQGMDDQTRSNLNSLVTSLVNQWGENQGIFVKRISSDRFMAVFNESILKELEQSKFAILDDIREVTAKDNLALTLSIGVGAGSPSLVELGGLAQSGLDLVLGRGGDQVAIKHPSGKVKFYGGKTNPVEKRTRVRARVISHALRDLIQESDQVFIMGHKMPDMDSIGAAVGVAKMAAMNKVKGRIIIDFDEYDRSVMRLMEAIEGEPDLFDQFITPEEALADMTEHSLLVVVDTHKPSMVIDERVLQRMERVVLIDHHRRGEEFITNTMLVYMEPYASSTAELVTELIEYQPKHEKLSMLEATAMLAGIIVDTKSFTLRTGARTFEAASYLRSNGADTVLVQRILKEDLETYVERAKIVQTVEFVGQGIAIARGESDRVYSPVLIAQTADILLTMKDVNASFVVAERSEGGIRISARSLGEVNVQIIMENLGGGGHLTNAATQMPDVTIEEAIEQLKAVILEDDEGGANE</sequence>